<protein>
    <submittedName>
        <fullName evidence="1">Uncharacterized protein</fullName>
    </submittedName>
</protein>
<sequence length="187" mass="21419">MLSESTARRENTLIEKKLHLPLVDKSSILLILDDGDILKIGPHDYPDYYTEELCHPKDYIISDKPIPFEGIMHCGGLHHRLIARLSVKLSEKEYLPLSFLVDTGAGHYLYFCKKARTILYDKKVLLKNGAENDYIKTQGKFIPWQSTPHTFEPANSIGLGLIFQWNGLVLNFKESIFSFGSDRLEHL</sequence>
<proteinExistence type="predicted"/>
<name>A0A8S2FJK5_9BILA</name>
<organism evidence="1 3">
    <name type="scientific">Didymodactylos carnosus</name>
    <dbReference type="NCBI Taxonomy" id="1234261"/>
    <lineage>
        <taxon>Eukaryota</taxon>
        <taxon>Metazoa</taxon>
        <taxon>Spiralia</taxon>
        <taxon>Gnathifera</taxon>
        <taxon>Rotifera</taxon>
        <taxon>Eurotatoria</taxon>
        <taxon>Bdelloidea</taxon>
        <taxon>Philodinida</taxon>
        <taxon>Philodinidae</taxon>
        <taxon>Didymodactylos</taxon>
    </lineage>
</organism>
<dbReference type="Proteomes" id="UP000677228">
    <property type="component" value="Unassembled WGS sequence"/>
</dbReference>
<dbReference type="AlphaFoldDB" id="A0A8S2FJK5"/>
<evidence type="ECO:0000313" key="3">
    <source>
        <dbReference type="Proteomes" id="UP000677228"/>
    </source>
</evidence>
<evidence type="ECO:0000313" key="2">
    <source>
        <dbReference type="EMBL" id="CAF4276736.1"/>
    </source>
</evidence>
<dbReference type="Proteomes" id="UP000682733">
    <property type="component" value="Unassembled WGS sequence"/>
</dbReference>
<accession>A0A8S2FJK5</accession>
<evidence type="ECO:0000313" key="1">
    <source>
        <dbReference type="EMBL" id="CAF1487057.1"/>
    </source>
</evidence>
<gene>
    <name evidence="1" type="ORF">OVA965_LOCUS36322</name>
    <name evidence="2" type="ORF">TMI583_LOCUS37330</name>
</gene>
<dbReference type="EMBL" id="CAJNOK010032735">
    <property type="protein sequence ID" value="CAF1487057.1"/>
    <property type="molecule type" value="Genomic_DNA"/>
</dbReference>
<reference evidence="1" key="1">
    <citation type="submission" date="2021-02" db="EMBL/GenBank/DDBJ databases">
        <authorList>
            <person name="Nowell W R."/>
        </authorList>
    </citation>
    <scope>NUCLEOTIDE SEQUENCE</scope>
</reference>
<dbReference type="EMBL" id="CAJOBA010054686">
    <property type="protein sequence ID" value="CAF4276736.1"/>
    <property type="molecule type" value="Genomic_DNA"/>
</dbReference>
<comment type="caution">
    <text evidence="1">The sequence shown here is derived from an EMBL/GenBank/DDBJ whole genome shotgun (WGS) entry which is preliminary data.</text>
</comment>